<keyword evidence="4 5" id="KW-0472">Membrane</keyword>
<organism evidence="6 7">
    <name type="scientific">Glaciecola nitratireducens (strain JCM 12485 / KCTC 12276 / FR1064)</name>
    <dbReference type="NCBI Taxonomy" id="1085623"/>
    <lineage>
        <taxon>Bacteria</taxon>
        <taxon>Pseudomonadati</taxon>
        <taxon>Pseudomonadota</taxon>
        <taxon>Gammaproteobacteria</taxon>
        <taxon>Alteromonadales</taxon>
        <taxon>Alteromonadaceae</taxon>
        <taxon>Brumicola</taxon>
    </lineage>
</organism>
<dbReference type="Pfam" id="PF01124">
    <property type="entry name" value="MAPEG"/>
    <property type="match status" value="1"/>
</dbReference>
<keyword evidence="7" id="KW-1185">Reference proteome</keyword>
<dbReference type="EMBL" id="CP003060">
    <property type="protein sequence ID" value="AEP30861.1"/>
    <property type="molecule type" value="Genomic_DNA"/>
</dbReference>
<dbReference type="HOGENOM" id="CLU_110778_2_0_6"/>
<dbReference type="SUPFAM" id="SSF161084">
    <property type="entry name" value="MAPEG domain-like"/>
    <property type="match status" value="1"/>
</dbReference>
<dbReference type="KEGG" id="gni:GNIT_2764"/>
<reference evidence="6 7" key="1">
    <citation type="journal article" date="2011" name="J. Bacteriol.">
        <title>Complete genome sequence of seawater bacterium Glaciecola nitratireducens FR1064T.</title>
        <authorList>
            <person name="Bian F."/>
            <person name="Qin Q.L."/>
            <person name="Xie B.B."/>
            <person name="Shu Y.L."/>
            <person name="Zhang X.Y."/>
            <person name="Yu Y."/>
            <person name="Chen B."/>
            <person name="Chen X.L."/>
            <person name="Zhou B.C."/>
            <person name="Zhang Y.Z."/>
        </authorList>
    </citation>
    <scope>NUCLEOTIDE SEQUENCE [LARGE SCALE GENOMIC DNA]</scope>
    <source>
        <strain evidence="7">JCM 12485 / KCTC 12276 / FR1064</strain>
    </source>
</reference>
<accession>G4QIE7</accession>
<dbReference type="STRING" id="1085623.GNIT_2764"/>
<evidence type="ECO:0000256" key="3">
    <source>
        <dbReference type="ARBA" id="ARBA00022989"/>
    </source>
</evidence>
<sequence>MTIVVICMAIVVFMPMLAKVPLALMMNKSGGYDNRMPREQQKALKGLGARAKAAHENCFEATTFFAPTVLLVLALNAVNDTTAYLCIAFVVCRLVYLACYWADWHLARSVFWGIGMITIAAHYFLIFG</sequence>
<comment type="subcellular location">
    <subcellularLocation>
        <location evidence="1">Membrane</location>
    </subcellularLocation>
</comment>
<dbReference type="RefSeq" id="WP_014109734.1">
    <property type="nucleotide sequence ID" value="NC_016041.1"/>
</dbReference>
<feature type="transmembrane region" description="Helical" evidence="5">
    <location>
        <begin position="109"/>
        <end position="127"/>
    </location>
</feature>
<evidence type="ECO:0000313" key="7">
    <source>
        <dbReference type="Proteomes" id="UP000009282"/>
    </source>
</evidence>
<keyword evidence="3 5" id="KW-1133">Transmembrane helix</keyword>
<dbReference type="AlphaFoldDB" id="G4QIE7"/>
<dbReference type="Proteomes" id="UP000009282">
    <property type="component" value="Chromosome"/>
</dbReference>
<proteinExistence type="predicted"/>
<name>G4QIE7_GLANF</name>
<gene>
    <name evidence="6" type="ordered locus">GNIT_2764</name>
</gene>
<dbReference type="InterPro" id="IPR001129">
    <property type="entry name" value="Membr-assoc_MAPEG"/>
</dbReference>
<evidence type="ECO:0000256" key="4">
    <source>
        <dbReference type="ARBA" id="ARBA00023136"/>
    </source>
</evidence>
<dbReference type="GO" id="GO:0016020">
    <property type="term" value="C:membrane"/>
    <property type="evidence" value="ECO:0007669"/>
    <property type="project" value="UniProtKB-SubCell"/>
</dbReference>
<dbReference type="InterPro" id="IPR023352">
    <property type="entry name" value="MAPEG-like_dom_sf"/>
</dbReference>
<dbReference type="eggNOG" id="COG3686">
    <property type="taxonomic scope" value="Bacteria"/>
</dbReference>
<dbReference type="PANTHER" id="PTHR35371">
    <property type="entry name" value="INNER MEMBRANE PROTEIN"/>
    <property type="match status" value="1"/>
</dbReference>
<dbReference type="OrthoDB" id="513661at2"/>
<keyword evidence="2 5" id="KW-0812">Transmembrane</keyword>
<dbReference type="PANTHER" id="PTHR35371:SF1">
    <property type="entry name" value="BLR7753 PROTEIN"/>
    <property type="match status" value="1"/>
</dbReference>
<dbReference type="Gene3D" id="1.20.120.550">
    <property type="entry name" value="Membrane associated eicosanoid/glutathione metabolism-like domain"/>
    <property type="match status" value="1"/>
</dbReference>
<evidence type="ECO:0000313" key="6">
    <source>
        <dbReference type="EMBL" id="AEP30861.1"/>
    </source>
</evidence>
<evidence type="ECO:0000256" key="1">
    <source>
        <dbReference type="ARBA" id="ARBA00004370"/>
    </source>
</evidence>
<evidence type="ECO:0000256" key="2">
    <source>
        <dbReference type="ARBA" id="ARBA00022692"/>
    </source>
</evidence>
<evidence type="ECO:0000256" key="5">
    <source>
        <dbReference type="SAM" id="Phobius"/>
    </source>
</evidence>
<protein>
    <submittedName>
        <fullName evidence="6">Transmembrane protein</fullName>
    </submittedName>
</protein>